<dbReference type="EMBL" id="KN846961">
    <property type="protein sequence ID" value="KIW63562.1"/>
    <property type="molecule type" value="Genomic_DNA"/>
</dbReference>
<feature type="transmembrane region" description="Helical" evidence="7">
    <location>
        <begin position="250"/>
        <end position="269"/>
    </location>
</feature>
<dbReference type="GO" id="GO:0005886">
    <property type="term" value="C:plasma membrane"/>
    <property type="evidence" value="ECO:0007669"/>
    <property type="project" value="TreeGrafter"/>
</dbReference>
<feature type="domain" description="Major facilitator superfamily (MFS) profile" evidence="8">
    <location>
        <begin position="95"/>
        <end position="556"/>
    </location>
</feature>
<sequence>MSGNRFDADQDAPKAQDSVTHISPKPKNNHHQVAETPLSHSEPAPSSPQNNVEYGSLERIPTAQAALPNAVEIQRTATEAGPVYSVFTRQQKVFIVFMASWAGFFSPVSGQIYFPALNALAEDLHVSDTLINLTLTSYMIFQGLAPTFVGDLADAAGRRPAYAVCFTIYILANLGLALQNSYAALFVLRCFQSTGSSATIAMCSAVVADVATPAERGRYMGFTLAGSLLGPAIGPVIGGVLAQFLGWRSIFWFLLIMGSAFMCVFAIFFPETARSQVGNGSIPPKGWNMSLVNYLAIRKARKLHPDDQRSATDLRSQSGLGKKKTFRFPNPLRSLNIMFDKENALLLWYNAFLFAAFYDVTAAMPSQLKANYGYNELQIGLCFIPFGFGSLCAALSNGQLLDRNFARWCKKLGVKIRKGRNQDLSDFPIEKVRLQIAIPASYVTAVLVCIFGWILDVNGPLPALLVVLFFTSLTMSMAFNVTSTLLVDFYPKAPATATAANNLARCGLGAGTTAAVLPMINAMGRGWTFTFLTFFLISTSPMLWAVYFWGMKWRTQRNEREKKALQLKEEKLHRSSSGETGSLTDGNNEEKPPIGGDAPELADTAEKDSEMAREFQLSQKGNASVRGKDKTQNTDAHPEDDGHEVTLSRTFSYQSGY</sequence>
<feature type="transmembrane region" description="Helical" evidence="7">
    <location>
        <begin position="93"/>
        <end position="114"/>
    </location>
</feature>
<keyword evidence="3 7" id="KW-0812">Transmembrane</keyword>
<evidence type="ECO:0000256" key="6">
    <source>
        <dbReference type="SAM" id="MobiDB-lite"/>
    </source>
</evidence>
<evidence type="ECO:0000256" key="3">
    <source>
        <dbReference type="ARBA" id="ARBA00022692"/>
    </source>
</evidence>
<feature type="compositionally biased region" description="Polar residues" evidence="6">
    <location>
        <begin position="647"/>
        <end position="657"/>
    </location>
</feature>
<dbReference type="InterPro" id="IPR036259">
    <property type="entry name" value="MFS_trans_sf"/>
</dbReference>
<feature type="transmembrane region" description="Helical" evidence="7">
    <location>
        <begin position="436"/>
        <end position="455"/>
    </location>
</feature>
<keyword evidence="2" id="KW-0813">Transport</keyword>
<feature type="transmembrane region" description="Helical" evidence="7">
    <location>
        <begin position="219"/>
        <end position="244"/>
    </location>
</feature>
<reference evidence="9 10" key="1">
    <citation type="submission" date="2015-01" db="EMBL/GenBank/DDBJ databases">
        <title>The Genome Sequence of Capronia semiimmersa CBS27337.</title>
        <authorList>
            <consortium name="The Broad Institute Genomics Platform"/>
            <person name="Cuomo C."/>
            <person name="de Hoog S."/>
            <person name="Gorbushina A."/>
            <person name="Stielow B."/>
            <person name="Teixiera M."/>
            <person name="Abouelleil A."/>
            <person name="Chapman S.B."/>
            <person name="Priest M."/>
            <person name="Young S.K."/>
            <person name="Wortman J."/>
            <person name="Nusbaum C."/>
            <person name="Birren B."/>
        </authorList>
    </citation>
    <scope>NUCLEOTIDE SEQUENCE [LARGE SCALE GENOMIC DNA]</scope>
    <source>
        <strain evidence="9 10">CBS 27337</strain>
    </source>
</reference>
<accession>A0A0D2DML0</accession>
<feature type="transmembrane region" description="Helical" evidence="7">
    <location>
        <begin position="461"/>
        <end position="490"/>
    </location>
</feature>
<evidence type="ECO:0000256" key="1">
    <source>
        <dbReference type="ARBA" id="ARBA00004141"/>
    </source>
</evidence>
<evidence type="ECO:0000259" key="8">
    <source>
        <dbReference type="PROSITE" id="PS50850"/>
    </source>
</evidence>
<comment type="subcellular location">
    <subcellularLocation>
        <location evidence="1">Membrane</location>
        <topology evidence="1">Multi-pass membrane protein</topology>
    </subcellularLocation>
</comment>
<feature type="transmembrane region" description="Helical" evidence="7">
    <location>
        <begin position="161"/>
        <end position="178"/>
    </location>
</feature>
<feature type="transmembrane region" description="Helical" evidence="7">
    <location>
        <begin position="345"/>
        <end position="365"/>
    </location>
</feature>
<feature type="transmembrane region" description="Helical" evidence="7">
    <location>
        <begin position="526"/>
        <end position="550"/>
    </location>
</feature>
<dbReference type="AlphaFoldDB" id="A0A0D2DML0"/>
<evidence type="ECO:0000313" key="10">
    <source>
        <dbReference type="Proteomes" id="UP000054266"/>
    </source>
</evidence>
<feature type="compositionally biased region" description="Basic and acidic residues" evidence="6">
    <location>
        <begin position="626"/>
        <end position="646"/>
    </location>
</feature>
<feature type="compositionally biased region" description="Basic and acidic residues" evidence="6">
    <location>
        <begin position="1"/>
        <end position="14"/>
    </location>
</feature>
<evidence type="ECO:0000313" key="9">
    <source>
        <dbReference type="EMBL" id="KIW63562.1"/>
    </source>
</evidence>
<keyword evidence="5 7" id="KW-0472">Membrane</keyword>
<dbReference type="InterPro" id="IPR011701">
    <property type="entry name" value="MFS"/>
</dbReference>
<dbReference type="SUPFAM" id="SSF103473">
    <property type="entry name" value="MFS general substrate transporter"/>
    <property type="match status" value="1"/>
</dbReference>
<protein>
    <recommendedName>
        <fullName evidence="8">Major facilitator superfamily (MFS) profile domain-containing protein</fullName>
    </recommendedName>
</protein>
<keyword evidence="4 7" id="KW-1133">Transmembrane helix</keyword>
<dbReference type="GO" id="GO:0022857">
    <property type="term" value="F:transmembrane transporter activity"/>
    <property type="evidence" value="ECO:0007669"/>
    <property type="project" value="InterPro"/>
</dbReference>
<dbReference type="CDD" id="cd17323">
    <property type="entry name" value="MFS_Tpo1_MDR_like"/>
    <property type="match status" value="1"/>
</dbReference>
<dbReference type="Gene3D" id="1.20.1720.10">
    <property type="entry name" value="Multidrug resistance protein D"/>
    <property type="match status" value="1"/>
</dbReference>
<proteinExistence type="predicted"/>
<dbReference type="InterPro" id="IPR020846">
    <property type="entry name" value="MFS_dom"/>
</dbReference>
<evidence type="ECO:0000256" key="2">
    <source>
        <dbReference type="ARBA" id="ARBA00022448"/>
    </source>
</evidence>
<dbReference type="Gene3D" id="1.20.1250.20">
    <property type="entry name" value="MFS general substrate transporter like domains"/>
    <property type="match status" value="1"/>
</dbReference>
<feature type="region of interest" description="Disordered" evidence="6">
    <location>
        <begin position="1"/>
        <end position="53"/>
    </location>
</feature>
<evidence type="ECO:0000256" key="4">
    <source>
        <dbReference type="ARBA" id="ARBA00022989"/>
    </source>
</evidence>
<dbReference type="PANTHER" id="PTHR23502">
    <property type="entry name" value="MAJOR FACILITATOR SUPERFAMILY"/>
    <property type="match status" value="1"/>
</dbReference>
<keyword evidence="10" id="KW-1185">Reference proteome</keyword>
<dbReference type="HOGENOM" id="CLU_008455_8_4_1"/>
<feature type="transmembrane region" description="Helical" evidence="7">
    <location>
        <begin position="502"/>
        <end position="520"/>
    </location>
</feature>
<feature type="compositionally biased region" description="Basic and acidic residues" evidence="6">
    <location>
        <begin position="604"/>
        <end position="613"/>
    </location>
</feature>
<organism evidence="9 10">
    <name type="scientific">Phialophora macrospora</name>
    <dbReference type="NCBI Taxonomy" id="1851006"/>
    <lineage>
        <taxon>Eukaryota</taxon>
        <taxon>Fungi</taxon>
        <taxon>Dikarya</taxon>
        <taxon>Ascomycota</taxon>
        <taxon>Pezizomycotina</taxon>
        <taxon>Eurotiomycetes</taxon>
        <taxon>Chaetothyriomycetidae</taxon>
        <taxon>Chaetothyriales</taxon>
        <taxon>Herpotrichiellaceae</taxon>
        <taxon>Phialophora</taxon>
    </lineage>
</organism>
<name>A0A0D2DML0_9EURO</name>
<feature type="transmembrane region" description="Helical" evidence="7">
    <location>
        <begin position="377"/>
        <end position="401"/>
    </location>
</feature>
<dbReference type="PROSITE" id="PS50850">
    <property type="entry name" value="MFS"/>
    <property type="match status" value="1"/>
</dbReference>
<evidence type="ECO:0000256" key="5">
    <source>
        <dbReference type="ARBA" id="ARBA00023136"/>
    </source>
</evidence>
<dbReference type="STRING" id="5601.A0A0D2DML0"/>
<feature type="compositionally biased region" description="Polar residues" evidence="6">
    <location>
        <begin position="575"/>
        <end position="586"/>
    </location>
</feature>
<dbReference type="PANTHER" id="PTHR23502:SF51">
    <property type="entry name" value="QUINIDINE RESISTANCE PROTEIN 1-RELATED"/>
    <property type="match status" value="1"/>
</dbReference>
<gene>
    <name evidence="9" type="ORF">PV04_08553</name>
</gene>
<dbReference type="FunFam" id="1.20.1720.10:FF:000009">
    <property type="entry name" value="MFS multidrug transporter"/>
    <property type="match status" value="1"/>
</dbReference>
<dbReference type="Pfam" id="PF07690">
    <property type="entry name" value="MFS_1"/>
    <property type="match status" value="1"/>
</dbReference>
<evidence type="ECO:0000256" key="7">
    <source>
        <dbReference type="SAM" id="Phobius"/>
    </source>
</evidence>
<dbReference type="Proteomes" id="UP000054266">
    <property type="component" value="Unassembled WGS sequence"/>
</dbReference>
<feature type="region of interest" description="Disordered" evidence="6">
    <location>
        <begin position="566"/>
        <end position="657"/>
    </location>
</feature>